<organism evidence="2 3">
    <name type="scientific">Mobilitalea sibirica</name>
    <dbReference type="NCBI Taxonomy" id="1462919"/>
    <lineage>
        <taxon>Bacteria</taxon>
        <taxon>Bacillati</taxon>
        <taxon>Bacillota</taxon>
        <taxon>Clostridia</taxon>
        <taxon>Lachnospirales</taxon>
        <taxon>Lachnospiraceae</taxon>
        <taxon>Mobilitalea</taxon>
    </lineage>
</organism>
<dbReference type="Proteomes" id="UP000623269">
    <property type="component" value="Unassembled WGS sequence"/>
</dbReference>
<evidence type="ECO:0000313" key="2">
    <source>
        <dbReference type="EMBL" id="MBH1939708.1"/>
    </source>
</evidence>
<evidence type="ECO:0000313" key="3">
    <source>
        <dbReference type="Proteomes" id="UP000623269"/>
    </source>
</evidence>
<keyword evidence="1" id="KW-1133">Transmembrane helix</keyword>
<feature type="transmembrane region" description="Helical" evidence="1">
    <location>
        <begin position="74"/>
        <end position="94"/>
    </location>
</feature>
<gene>
    <name evidence="2" type="ORF">I5677_02220</name>
</gene>
<dbReference type="Pfam" id="PF06541">
    <property type="entry name" value="ABC_trans_CmpB"/>
    <property type="match status" value="1"/>
</dbReference>
<sequence length="178" mass="20941">MIIVKERLNTLDIPTLFSWFIIYSSIGWIYETTYCYLTTGKILNRGFLYGPYCPIYGLSILFMILLLTDRCKNIVTLFLSCALVATVLEYISSYWMEMVFNRRWWNYSNMMFNINGRVCLGASILFGICGVLFVRYIHPAMIRYIRNNIPELQLRIANKIILVLFVIDVLFSFRMSLI</sequence>
<reference evidence="2" key="1">
    <citation type="submission" date="2020-12" db="EMBL/GenBank/DDBJ databases">
        <title>M. sibirica DSM 26468T genome.</title>
        <authorList>
            <person name="Thieme N."/>
            <person name="Rettenmaier R."/>
            <person name="Zverlov V."/>
            <person name="Liebl W."/>
        </authorList>
    </citation>
    <scope>NUCLEOTIDE SEQUENCE</scope>
    <source>
        <strain evidence="2">DSM 26468</strain>
    </source>
</reference>
<proteinExistence type="predicted"/>
<protein>
    <submittedName>
        <fullName evidence="2">Putative ABC transporter permease</fullName>
    </submittedName>
</protein>
<dbReference type="InterPro" id="IPR010540">
    <property type="entry name" value="CmpB_TMEM229"/>
</dbReference>
<keyword evidence="1" id="KW-0472">Membrane</keyword>
<comment type="caution">
    <text evidence="2">The sequence shown here is derived from an EMBL/GenBank/DDBJ whole genome shotgun (WGS) entry which is preliminary data.</text>
</comment>
<keyword evidence="3" id="KW-1185">Reference proteome</keyword>
<accession>A0A8J7KZ95</accession>
<dbReference type="AlphaFoldDB" id="A0A8J7KZ95"/>
<name>A0A8J7KZ95_9FIRM</name>
<keyword evidence="1" id="KW-0812">Transmembrane</keyword>
<feature type="transmembrane region" description="Helical" evidence="1">
    <location>
        <begin position="49"/>
        <end position="67"/>
    </location>
</feature>
<dbReference type="EMBL" id="JAEAGR010000002">
    <property type="protein sequence ID" value="MBH1939708.1"/>
    <property type="molecule type" value="Genomic_DNA"/>
</dbReference>
<dbReference type="RefSeq" id="WP_197659941.1">
    <property type="nucleotide sequence ID" value="NZ_JAEAGR010000002.1"/>
</dbReference>
<evidence type="ECO:0000256" key="1">
    <source>
        <dbReference type="SAM" id="Phobius"/>
    </source>
</evidence>
<feature type="transmembrane region" description="Helical" evidence="1">
    <location>
        <begin position="156"/>
        <end position="177"/>
    </location>
</feature>
<feature type="transmembrane region" description="Helical" evidence="1">
    <location>
        <begin position="12"/>
        <end position="29"/>
    </location>
</feature>
<feature type="transmembrane region" description="Helical" evidence="1">
    <location>
        <begin position="114"/>
        <end position="136"/>
    </location>
</feature>